<reference evidence="1" key="1">
    <citation type="submission" date="2020-11" db="EMBL/GenBank/DDBJ databases">
        <authorList>
            <person name="Whitehead M."/>
        </authorList>
    </citation>
    <scope>NUCLEOTIDE SEQUENCE</scope>
    <source>
        <strain evidence="1">EGII</strain>
    </source>
</reference>
<evidence type="ECO:0000313" key="1">
    <source>
        <dbReference type="EMBL" id="CAD7015334.1"/>
    </source>
</evidence>
<organism evidence="1 2">
    <name type="scientific">Ceratitis capitata</name>
    <name type="common">Mediterranean fruit fly</name>
    <name type="synonym">Tephritis capitata</name>
    <dbReference type="NCBI Taxonomy" id="7213"/>
    <lineage>
        <taxon>Eukaryota</taxon>
        <taxon>Metazoa</taxon>
        <taxon>Ecdysozoa</taxon>
        <taxon>Arthropoda</taxon>
        <taxon>Hexapoda</taxon>
        <taxon>Insecta</taxon>
        <taxon>Pterygota</taxon>
        <taxon>Neoptera</taxon>
        <taxon>Endopterygota</taxon>
        <taxon>Diptera</taxon>
        <taxon>Brachycera</taxon>
        <taxon>Muscomorpha</taxon>
        <taxon>Tephritoidea</taxon>
        <taxon>Tephritidae</taxon>
        <taxon>Ceratitis</taxon>
        <taxon>Ceratitis</taxon>
    </lineage>
</organism>
<comment type="caution">
    <text evidence="1">The sequence shown here is derived from an EMBL/GenBank/DDBJ whole genome shotgun (WGS) entry which is preliminary data.</text>
</comment>
<dbReference type="EMBL" id="CAJHJT010000056">
    <property type="protein sequence ID" value="CAD7015334.1"/>
    <property type="molecule type" value="Genomic_DNA"/>
</dbReference>
<keyword evidence="2" id="KW-1185">Reference proteome</keyword>
<dbReference type="AlphaFoldDB" id="A0A811VK17"/>
<sequence>MAIQRENRAKHRQRRDLIQNLKNKTTLSHHIHRCTTALRYQAQTKKYLNKRRNELRSTTFLHCHCQAATQLRNRNAFNTTNRQPPTATTTTSIASDHSDITSIFHYQRQ</sequence>
<dbReference type="Proteomes" id="UP000606786">
    <property type="component" value="Unassembled WGS sequence"/>
</dbReference>
<gene>
    <name evidence="1" type="ORF">CCAP1982_LOCUS23279</name>
</gene>
<evidence type="ECO:0000313" key="2">
    <source>
        <dbReference type="Proteomes" id="UP000606786"/>
    </source>
</evidence>
<protein>
    <submittedName>
        <fullName evidence="1">(Mediterranean fruit fly) hypothetical protein</fullName>
    </submittedName>
</protein>
<name>A0A811VK17_CERCA</name>
<accession>A0A811VK17</accession>
<proteinExistence type="predicted"/>